<dbReference type="PANTHER" id="PTHR31087:SF161">
    <property type="entry name" value="TUBBY C 2 FAMILY PROTEIN"/>
    <property type="match status" value="1"/>
</dbReference>
<comment type="caution">
    <text evidence="2">The sequence shown here is derived from an EMBL/GenBank/DDBJ whole genome shotgun (WGS) entry which is preliminary data.</text>
</comment>
<dbReference type="InterPro" id="IPR025659">
    <property type="entry name" value="Tubby-like_C"/>
</dbReference>
<gene>
    <name evidence="2" type="ORF">WJX72_007159</name>
</gene>
<protein>
    <submittedName>
        <fullName evidence="2">Uncharacterized protein</fullName>
    </submittedName>
</protein>
<dbReference type="Proteomes" id="UP001489004">
    <property type="component" value="Unassembled WGS sequence"/>
</dbReference>
<dbReference type="Pfam" id="PF04525">
    <property type="entry name" value="LOR"/>
    <property type="match status" value="1"/>
</dbReference>
<dbReference type="Gene3D" id="2.40.160.200">
    <property type="entry name" value="LURP1-related"/>
    <property type="match status" value="1"/>
</dbReference>
<dbReference type="EMBL" id="JALJOR010000011">
    <property type="protein sequence ID" value="KAK9808968.1"/>
    <property type="molecule type" value="Genomic_DNA"/>
</dbReference>
<evidence type="ECO:0000256" key="1">
    <source>
        <dbReference type="ARBA" id="ARBA00005437"/>
    </source>
</evidence>
<proteinExistence type="inferred from homology"/>
<name>A0AAW1PGF6_9CHLO</name>
<dbReference type="AlphaFoldDB" id="A0AAW1PGF6"/>
<dbReference type="InterPro" id="IPR007612">
    <property type="entry name" value="LOR"/>
</dbReference>
<dbReference type="PANTHER" id="PTHR31087">
    <property type="match status" value="1"/>
</dbReference>
<comment type="similarity">
    <text evidence="1">Belongs to the LOR family.</text>
</comment>
<dbReference type="InterPro" id="IPR038595">
    <property type="entry name" value="LOR_sf"/>
</dbReference>
<accession>A0AAW1PGF6</accession>
<keyword evidence="3" id="KW-1185">Reference proteome</keyword>
<organism evidence="2 3">
    <name type="scientific">[Myrmecia] bisecta</name>
    <dbReference type="NCBI Taxonomy" id="41462"/>
    <lineage>
        <taxon>Eukaryota</taxon>
        <taxon>Viridiplantae</taxon>
        <taxon>Chlorophyta</taxon>
        <taxon>core chlorophytes</taxon>
        <taxon>Trebouxiophyceae</taxon>
        <taxon>Trebouxiales</taxon>
        <taxon>Trebouxiaceae</taxon>
        <taxon>Myrmecia</taxon>
    </lineage>
</organism>
<evidence type="ECO:0000313" key="2">
    <source>
        <dbReference type="EMBL" id="KAK9808968.1"/>
    </source>
</evidence>
<sequence>MTLEVNLVCCLSGTSDNKPVCIPHSQPQPQNLQAPAYPAHAPAYPGSHPGIPQCSYNNAVVDAMYCRPHEMVFLCKEAKLSLSGDDFTAYDTAGKKWYQMDSSALSVTGRRVLYDEHAKGVISMKRKLMSAHKTWTIHRGSKAEDSQLLCQVKLNKVPGSAISVSVFLAGNTSSHFSTPVPDYAITGDTKMKSFFVCKGQQPAAEIARKLAAESARLRYLGKDQYAVKVLPNFDHVFILGLVVAVDELYFD</sequence>
<evidence type="ECO:0000313" key="3">
    <source>
        <dbReference type="Proteomes" id="UP001489004"/>
    </source>
</evidence>
<reference evidence="2 3" key="1">
    <citation type="journal article" date="2024" name="Nat. Commun.">
        <title>Phylogenomics reveals the evolutionary origins of lichenization in chlorophyte algae.</title>
        <authorList>
            <person name="Puginier C."/>
            <person name="Libourel C."/>
            <person name="Otte J."/>
            <person name="Skaloud P."/>
            <person name="Haon M."/>
            <person name="Grisel S."/>
            <person name="Petersen M."/>
            <person name="Berrin J.G."/>
            <person name="Delaux P.M."/>
            <person name="Dal Grande F."/>
            <person name="Keller J."/>
        </authorList>
    </citation>
    <scope>NUCLEOTIDE SEQUENCE [LARGE SCALE GENOMIC DNA]</scope>
    <source>
        <strain evidence="2 3">SAG 2043</strain>
    </source>
</reference>
<dbReference type="SUPFAM" id="SSF54518">
    <property type="entry name" value="Tubby C-terminal domain-like"/>
    <property type="match status" value="1"/>
</dbReference>